<gene>
    <name evidence="1" type="ORF">DPMN_079785</name>
</gene>
<reference evidence="1" key="1">
    <citation type="journal article" date="2019" name="bioRxiv">
        <title>The Genome of the Zebra Mussel, Dreissena polymorpha: A Resource for Invasive Species Research.</title>
        <authorList>
            <person name="McCartney M.A."/>
            <person name="Auch B."/>
            <person name="Kono T."/>
            <person name="Mallez S."/>
            <person name="Zhang Y."/>
            <person name="Obille A."/>
            <person name="Becker A."/>
            <person name="Abrahante J.E."/>
            <person name="Garbe J."/>
            <person name="Badalamenti J.P."/>
            <person name="Herman A."/>
            <person name="Mangelson H."/>
            <person name="Liachko I."/>
            <person name="Sullivan S."/>
            <person name="Sone E.D."/>
            <person name="Koren S."/>
            <person name="Silverstein K.A.T."/>
            <person name="Beckman K.B."/>
            <person name="Gohl D.M."/>
        </authorList>
    </citation>
    <scope>NUCLEOTIDE SEQUENCE</scope>
    <source>
        <strain evidence="1">Duluth1</strain>
        <tissue evidence="1">Whole animal</tissue>
    </source>
</reference>
<reference evidence="1" key="2">
    <citation type="submission" date="2020-11" db="EMBL/GenBank/DDBJ databases">
        <authorList>
            <person name="McCartney M.A."/>
            <person name="Auch B."/>
            <person name="Kono T."/>
            <person name="Mallez S."/>
            <person name="Becker A."/>
            <person name="Gohl D.M."/>
            <person name="Silverstein K.A.T."/>
            <person name="Koren S."/>
            <person name="Bechman K.B."/>
            <person name="Herman A."/>
            <person name="Abrahante J.E."/>
            <person name="Garbe J."/>
        </authorList>
    </citation>
    <scope>NUCLEOTIDE SEQUENCE</scope>
    <source>
        <strain evidence="1">Duluth1</strain>
        <tissue evidence="1">Whole animal</tissue>
    </source>
</reference>
<accession>A0A9D3YSS4</accession>
<organism evidence="1 2">
    <name type="scientific">Dreissena polymorpha</name>
    <name type="common">Zebra mussel</name>
    <name type="synonym">Mytilus polymorpha</name>
    <dbReference type="NCBI Taxonomy" id="45954"/>
    <lineage>
        <taxon>Eukaryota</taxon>
        <taxon>Metazoa</taxon>
        <taxon>Spiralia</taxon>
        <taxon>Lophotrochozoa</taxon>
        <taxon>Mollusca</taxon>
        <taxon>Bivalvia</taxon>
        <taxon>Autobranchia</taxon>
        <taxon>Heteroconchia</taxon>
        <taxon>Euheterodonta</taxon>
        <taxon>Imparidentia</taxon>
        <taxon>Neoheterodontei</taxon>
        <taxon>Myida</taxon>
        <taxon>Dreissenoidea</taxon>
        <taxon>Dreissenidae</taxon>
        <taxon>Dreissena</taxon>
    </lineage>
</organism>
<proteinExistence type="predicted"/>
<evidence type="ECO:0000313" key="2">
    <source>
        <dbReference type="Proteomes" id="UP000828390"/>
    </source>
</evidence>
<sequence length="62" mass="6651">MCKPVNTNPRDLPCESHGVLVLHAWKGGYQKGPKIGIEGCTCLKRCATNCVTRRPGKIGSGL</sequence>
<evidence type="ECO:0000313" key="1">
    <source>
        <dbReference type="EMBL" id="KAH3704723.1"/>
    </source>
</evidence>
<dbReference type="AlphaFoldDB" id="A0A9D3YSS4"/>
<keyword evidence="2" id="KW-1185">Reference proteome</keyword>
<protein>
    <submittedName>
        <fullName evidence="1">Uncharacterized protein</fullName>
    </submittedName>
</protein>
<name>A0A9D3YSS4_DREPO</name>
<dbReference type="EMBL" id="JAIWYP010000015">
    <property type="protein sequence ID" value="KAH3704723.1"/>
    <property type="molecule type" value="Genomic_DNA"/>
</dbReference>
<comment type="caution">
    <text evidence="1">The sequence shown here is derived from an EMBL/GenBank/DDBJ whole genome shotgun (WGS) entry which is preliminary data.</text>
</comment>
<dbReference type="Proteomes" id="UP000828390">
    <property type="component" value="Unassembled WGS sequence"/>
</dbReference>